<comment type="subunit">
    <text evidence="1">Component of the ribosome quality control complex (RQC).</text>
</comment>
<keyword evidence="1" id="KW-0862">Zinc</keyword>
<comment type="pathway">
    <text evidence="1">Protein modification; protein ubiquitination.</text>
</comment>
<comment type="caution">
    <text evidence="3">The sequence shown here is derived from an EMBL/GenBank/DDBJ whole genome shotgun (WGS) entry which is preliminary data.</text>
</comment>
<keyword evidence="1" id="KW-0863">Zinc-finger</keyword>
<organism evidence="3 4">
    <name type="scientific">Prototheca wickerhamii</name>
    <dbReference type="NCBI Taxonomy" id="3111"/>
    <lineage>
        <taxon>Eukaryota</taxon>
        <taxon>Viridiplantae</taxon>
        <taxon>Chlorophyta</taxon>
        <taxon>core chlorophytes</taxon>
        <taxon>Trebouxiophyceae</taxon>
        <taxon>Chlorellales</taxon>
        <taxon>Chlorellaceae</taxon>
        <taxon>Prototheca</taxon>
    </lineage>
</organism>
<evidence type="ECO:0000256" key="1">
    <source>
        <dbReference type="RuleBase" id="RU367090"/>
    </source>
</evidence>
<evidence type="ECO:0000313" key="3">
    <source>
        <dbReference type="EMBL" id="KAK2076300.1"/>
    </source>
</evidence>
<dbReference type="GO" id="GO:1990116">
    <property type="term" value="P:ribosome-associated ubiquitin-dependent protein catabolic process"/>
    <property type="evidence" value="ECO:0007669"/>
    <property type="project" value="UniProtKB-UniRule"/>
</dbReference>
<dbReference type="GO" id="GO:0008270">
    <property type="term" value="F:zinc ion binding"/>
    <property type="evidence" value="ECO:0007669"/>
    <property type="project" value="UniProtKB-KW"/>
</dbReference>
<evidence type="ECO:0000259" key="2">
    <source>
        <dbReference type="Pfam" id="PF22958"/>
    </source>
</evidence>
<dbReference type="PANTHER" id="PTHR12389:SF0">
    <property type="entry name" value="E3 UBIQUITIN-PROTEIN LIGASE LISTERIN"/>
    <property type="match status" value="1"/>
</dbReference>
<proteinExistence type="inferred from homology"/>
<dbReference type="GO" id="GO:0005829">
    <property type="term" value="C:cytosol"/>
    <property type="evidence" value="ECO:0007669"/>
    <property type="project" value="UniProtKB-UniRule"/>
</dbReference>
<comment type="function">
    <text evidence="1">E3 ubiquitin-protein ligase. Component of the ribosome quality control complex (RQC), a ribosome-associated complex that mediates ubiquitination and extraction of incompletely synthesized nascent chains for proteasomal degradation.</text>
</comment>
<keyword evidence="4" id="KW-1185">Reference proteome</keyword>
<dbReference type="PANTHER" id="PTHR12389">
    <property type="entry name" value="ZINC FINGER PROTEIN 294"/>
    <property type="match status" value="1"/>
</dbReference>
<gene>
    <name evidence="3" type="ORF">QBZ16_000824</name>
</gene>
<keyword evidence="1" id="KW-0479">Metal-binding</keyword>
<dbReference type="AlphaFoldDB" id="A0AAD9IFN1"/>
<dbReference type="InterPro" id="IPR054476">
    <property type="entry name" value="Ltn1_N"/>
</dbReference>
<dbReference type="Pfam" id="PF22958">
    <property type="entry name" value="Ltn1_1st"/>
    <property type="match status" value="1"/>
</dbReference>
<accession>A0AAD9IFN1</accession>
<dbReference type="GO" id="GO:0043023">
    <property type="term" value="F:ribosomal large subunit binding"/>
    <property type="evidence" value="ECO:0007669"/>
    <property type="project" value="TreeGrafter"/>
</dbReference>
<comment type="catalytic activity">
    <reaction evidence="1">
        <text>S-ubiquitinyl-[E2 ubiquitin-conjugating enzyme]-L-cysteine + [acceptor protein]-L-lysine = [E2 ubiquitin-conjugating enzyme]-L-cysteine + N(6)-ubiquitinyl-[acceptor protein]-L-lysine.</text>
        <dbReference type="EC" id="2.3.2.27"/>
    </reaction>
</comment>
<keyword evidence="1" id="KW-0808">Transferase</keyword>
<dbReference type="Proteomes" id="UP001255856">
    <property type="component" value="Unassembled WGS sequence"/>
</dbReference>
<dbReference type="InterPro" id="IPR039795">
    <property type="entry name" value="LTN1/Rkr1"/>
</dbReference>
<dbReference type="EC" id="2.3.2.27" evidence="1"/>
<reference evidence="3" key="1">
    <citation type="submission" date="2021-01" db="EMBL/GenBank/DDBJ databases">
        <authorList>
            <person name="Eckstrom K.M.E."/>
        </authorList>
    </citation>
    <scope>NUCLEOTIDE SEQUENCE</scope>
    <source>
        <strain evidence="3">UVCC 0001</strain>
    </source>
</reference>
<evidence type="ECO:0000313" key="4">
    <source>
        <dbReference type="Proteomes" id="UP001255856"/>
    </source>
</evidence>
<dbReference type="GO" id="GO:0072344">
    <property type="term" value="P:rescue of stalled ribosome"/>
    <property type="evidence" value="ECO:0007669"/>
    <property type="project" value="UniProtKB-UniRule"/>
</dbReference>
<feature type="domain" description="E3 ubiquitin-protein ligase listerin N-terminal" evidence="2">
    <location>
        <begin position="119"/>
        <end position="303"/>
    </location>
</feature>
<sequence length="959" mass="98604">MGFAFGGKYAKQLAASDAGGSRDAEPEQESIKATIPFEVSGEGLSRHFEEQKATLSATPPLTNEAVIVLPYWCFVFPRLVLDGHRGVRLEAVRAMAAIAGGAGRGLAPHLGRSRLAVLHCWKALAAFLTKMTGSSPAALGDPKVEPKDELAQRHALCLEECCGALCTLLEETLAGAEEARAEAARIAAGAGFLKSATQCAEPAVRRAAFRLVSALARTGALGAADAAAATPVVLAAVREKAPGCHGELWPALLSWLSAYPEAVPGSGDLDRKVLPPYWSLLRHAFYGSGEASYPATLPFLAKLGPEGAQARCARGAFCVWQGLPEPGNACFQAGSRARRCCPRSGPGAAAAPALAALLGGPGSSAPVRSAKDAVAGAVAERLVAALREQPDVTGAQDGESPAAFWPLLNRYLDCLASYWPASQFASTVAAPALAELDRAGERLAGSAALTRARLLAAGGRSDGATGRALEETIDAFLRDPSDPGQTARVLASTAGASAAGGAADPLLPACQRLLAARLPECDDVLVALAAELAAVEGRRAPAELGAALEAAPGRVAAAFLSGAVPGEARHLAQCCEPLLRQLSQALSESAAGVELLCAYASWYLQVGIAALVAAQGSGNVASYVGEGVEAALRAQDARCRDDSSLDALADALAGPLAVLGDAGQILRPLFQLAGASPSDGAAKAAAILLAELATAEGRPGVADACLRVMTAQPAMELVQALTNLDRPALRQRLLRRLAGREGAAAALVAAAVPHAPWLLNELVACGDAAEAVSSAFRQALADLESAATADEDDASGSGKPSTTGAPLSVAKALGAALAASGQTPSVRHAYHLSDALALAAERIEALAGARLAPWLDLALACCPPPGAPALEAALQGALRHRQQSSSATAFAKGDLVWYWAVQAHWLPAEVGGFRGVCDTCRMCLRAWWCFRLSGATLSPVAIDHIPIPRTTRWRQWTHR</sequence>
<comment type="similarity">
    <text evidence="1">Belongs to the LTN1 family.</text>
</comment>
<name>A0AAD9IFN1_PROWI</name>
<dbReference type="EMBL" id="JASFZW010000010">
    <property type="protein sequence ID" value="KAK2076300.1"/>
    <property type="molecule type" value="Genomic_DNA"/>
</dbReference>
<keyword evidence="1" id="KW-0833">Ubl conjugation pathway</keyword>
<dbReference type="GO" id="GO:1990112">
    <property type="term" value="C:RQC complex"/>
    <property type="evidence" value="ECO:0007669"/>
    <property type="project" value="UniProtKB-UniRule"/>
</dbReference>
<dbReference type="GO" id="GO:0061630">
    <property type="term" value="F:ubiquitin protein ligase activity"/>
    <property type="evidence" value="ECO:0007669"/>
    <property type="project" value="UniProtKB-UniRule"/>
</dbReference>
<protein>
    <recommendedName>
        <fullName evidence="1">E3 ubiquitin-protein ligase listerin</fullName>
        <ecNumber evidence="1">2.3.2.27</ecNumber>
    </recommendedName>
    <alternativeName>
        <fullName evidence="1">RING-type E3 ubiquitin transferase listerin</fullName>
    </alternativeName>
</protein>